<keyword evidence="12" id="KW-1185">Reference proteome</keyword>
<dbReference type="GO" id="GO:0015628">
    <property type="term" value="P:protein secretion by the type II secretion system"/>
    <property type="evidence" value="ECO:0007669"/>
    <property type="project" value="InterPro"/>
</dbReference>
<sequence length="218" mass="24415">MNRPGCFIACKLLLVKLMNSRGFTFIEMLLASAIFALIGLASVAVLDSVTRSDTASQQAMARLQRLQQAMMMLDRDLWQITPRHIRVSGEAPNKTTLAGGQNWLESDDDGLSFSHAGWTNPGMILPRSEVQLVGYRLKENKLERMFYLYPDAVTGTEPQVQVLLEDIDSLKVRFLDAEGVWQESWNNAILPKALKIQLSQQSTGELERVFAMPEGLSK</sequence>
<dbReference type="Pfam" id="PF11612">
    <property type="entry name" value="T2SSJ"/>
    <property type="match status" value="1"/>
</dbReference>
<evidence type="ECO:0000256" key="6">
    <source>
        <dbReference type="ARBA" id="ARBA00022519"/>
    </source>
</evidence>
<evidence type="ECO:0000256" key="2">
    <source>
        <dbReference type="ARBA" id="ARBA00011084"/>
    </source>
</evidence>
<dbReference type="GO" id="GO:0015627">
    <property type="term" value="C:type II protein secretion system complex"/>
    <property type="evidence" value="ECO:0007669"/>
    <property type="project" value="InterPro"/>
</dbReference>
<keyword evidence="5" id="KW-0488">Methylation</keyword>
<dbReference type="InterPro" id="IPR051621">
    <property type="entry name" value="T2SS_protein_J"/>
</dbReference>
<dbReference type="SUPFAM" id="SSF54523">
    <property type="entry name" value="Pili subunits"/>
    <property type="match status" value="1"/>
</dbReference>
<dbReference type="EMBL" id="SACS01000007">
    <property type="protein sequence ID" value="RVU39885.1"/>
    <property type="molecule type" value="Genomic_DNA"/>
</dbReference>
<keyword evidence="8 10" id="KW-1133">Transmembrane helix</keyword>
<evidence type="ECO:0000256" key="5">
    <source>
        <dbReference type="ARBA" id="ARBA00022481"/>
    </source>
</evidence>
<keyword evidence="7 10" id="KW-0812">Transmembrane</keyword>
<comment type="caution">
    <text evidence="11">The sequence shown here is derived from an EMBL/GenBank/DDBJ whole genome shotgun (WGS) entry which is preliminary data.</text>
</comment>
<dbReference type="OrthoDB" id="9794345at2"/>
<dbReference type="PANTHER" id="PTHR39583">
    <property type="entry name" value="TYPE II SECRETION SYSTEM PROTEIN J-RELATED"/>
    <property type="match status" value="1"/>
</dbReference>
<evidence type="ECO:0000256" key="3">
    <source>
        <dbReference type="ARBA" id="ARBA00021539"/>
    </source>
</evidence>
<dbReference type="InterPro" id="IPR010055">
    <property type="entry name" value="T2SS_protein-GspJ"/>
</dbReference>
<evidence type="ECO:0000313" key="11">
    <source>
        <dbReference type="EMBL" id="RVU39885.1"/>
    </source>
</evidence>
<feature type="transmembrane region" description="Helical" evidence="10">
    <location>
        <begin position="23"/>
        <end position="46"/>
    </location>
</feature>
<evidence type="ECO:0000256" key="1">
    <source>
        <dbReference type="ARBA" id="ARBA00004377"/>
    </source>
</evidence>
<dbReference type="AlphaFoldDB" id="A0A437QZC5"/>
<dbReference type="Gene3D" id="2.10.70.20">
    <property type="entry name" value="gspk-gspi-gspj complex like domains"/>
    <property type="match status" value="1"/>
</dbReference>
<name>A0A437QZC5_9GAMM</name>
<dbReference type="Gene3D" id="3.10.610.10">
    <property type="entry name" value="GSPII I/J protein-like"/>
    <property type="match status" value="1"/>
</dbReference>
<dbReference type="PANTHER" id="PTHR39583:SF2">
    <property type="entry name" value="TYPE II SECRETION SYSTEM PROTEIN J"/>
    <property type="match status" value="1"/>
</dbReference>
<dbReference type="NCBIfam" id="TIGR01711">
    <property type="entry name" value="gspJ"/>
    <property type="match status" value="1"/>
</dbReference>
<evidence type="ECO:0000256" key="8">
    <source>
        <dbReference type="ARBA" id="ARBA00022989"/>
    </source>
</evidence>
<keyword evidence="4" id="KW-1003">Cell membrane</keyword>
<comment type="similarity">
    <text evidence="2">Belongs to the GSP J family.</text>
</comment>
<keyword evidence="6" id="KW-0997">Cell inner membrane</keyword>
<gene>
    <name evidence="11" type="primary">gspJ</name>
    <name evidence="11" type="ORF">EOE67_08185</name>
</gene>
<evidence type="ECO:0000256" key="9">
    <source>
        <dbReference type="ARBA" id="ARBA00023136"/>
    </source>
</evidence>
<dbReference type="GO" id="GO:0005886">
    <property type="term" value="C:plasma membrane"/>
    <property type="evidence" value="ECO:0007669"/>
    <property type="project" value="UniProtKB-SubCell"/>
</dbReference>
<evidence type="ECO:0000256" key="7">
    <source>
        <dbReference type="ARBA" id="ARBA00022692"/>
    </source>
</evidence>
<comment type="subcellular location">
    <subcellularLocation>
        <location evidence="1">Cell inner membrane</location>
        <topology evidence="1">Single-pass membrane protein</topology>
    </subcellularLocation>
</comment>
<dbReference type="Proteomes" id="UP000283077">
    <property type="component" value="Unassembled WGS sequence"/>
</dbReference>
<reference evidence="11 12" key="1">
    <citation type="submission" date="2019-01" db="EMBL/GenBank/DDBJ databases">
        <authorList>
            <person name="Chen W.-M."/>
        </authorList>
    </citation>
    <scope>NUCLEOTIDE SEQUENCE [LARGE SCALE GENOMIC DNA]</scope>
    <source>
        <strain evidence="11 12">KYPC3</strain>
    </source>
</reference>
<protein>
    <recommendedName>
        <fullName evidence="3">Type II secretion system protein J</fullName>
    </recommendedName>
</protein>
<organism evidence="11 12">
    <name type="scientific">Rheinheimera riviphila</name>
    <dbReference type="NCBI Taxonomy" id="1834037"/>
    <lineage>
        <taxon>Bacteria</taxon>
        <taxon>Pseudomonadati</taxon>
        <taxon>Pseudomonadota</taxon>
        <taxon>Gammaproteobacteria</taxon>
        <taxon>Chromatiales</taxon>
        <taxon>Chromatiaceae</taxon>
        <taxon>Rheinheimera</taxon>
    </lineage>
</organism>
<keyword evidence="9 10" id="KW-0472">Membrane</keyword>
<dbReference type="Pfam" id="PF07963">
    <property type="entry name" value="N_methyl"/>
    <property type="match status" value="1"/>
</dbReference>
<dbReference type="InterPro" id="IPR045584">
    <property type="entry name" value="Pilin-like"/>
</dbReference>
<dbReference type="InterPro" id="IPR012902">
    <property type="entry name" value="N_methyl_site"/>
</dbReference>
<proteinExistence type="inferred from homology"/>
<accession>A0A437QZC5</accession>
<evidence type="ECO:0000313" key="12">
    <source>
        <dbReference type="Proteomes" id="UP000283077"/>
    </source>
</evidence>
<evidence type="ECO:0000256" key="10">
    <source>
        <dbReference type="SAM" id="Phobius"/>
    </source>
</evidence>
<dbReference type="NCBIfam" id="TIGR02532">
    <property type="entry name" value="IV_pilin_GFxxxE"/>
    <property type="match status" value="1"/>
</dbReference>
<evidence type="ECO:0000256" key="4">
    <source>
        <dbReference type="ARBA" id="ARBA00022475"/>
    </source>
</evidence>